<reference evidence="5 6" key="1">
    <citation type="submission" date="2018-02" db="EMBL/GenBank/DDBJ databases">
        <authorList>
            <person name="Cohen D.B."/>
            <person name="Kent A.D."/>
        </authorList>
    </citation>
    <scope>NUCLEOTIDE SEQUENCE [LARGE SCALE GENOMIC DNA]</scope>
    <source>
        <strain evidence="5 6">CCAP 1448/3</strain>
    </source>
</reference>
<feature type="repeat" description="TPR" evidence="3">
    <location>
        <begin position="68"/>
        <end position="101"/>
    </location>
</feature>
<reference evidence="5 6" key="2">
    <citation type="submission" date="2018-03" db="EMBL/GenBank/DDBJ databases">
        <title>The ancient ancestry and fast evolution of plastids.</title>
        <authorList>
            <person name="Moore K.R."/>
            <person name="Magnabosco C."/>
            <person name="Momper L."/>
            <person name="Gold D.A."/>
            <person name="Bosak T."/>
            <person name="Fournier G.P."/>
        </authorList>
    </citation>
    <scope>NUCLEOTIDE SEQUENCE [LARGE SCALE GENOMIC DNA]</scope>
    <source>
        <strain evidence="5 6">CCAP 1448/3</strain>
    </source>
</reference>
<dbReference type="GO" id="GO:0046813">
    <property type="term" value="P:receptor-mediated virion attachment to host cell"/>
    <property type="evidence" value="ECO:0007669"/>
    <property type="project" value="TreeGrafter"/>
</dbReference>
<feature type="region of interest" description="Disordered" evidence="4">
    <location>
        <begin position="1"/>
        <end position="23"/>
    </location>
</feature>
<accession>A0A2T1C2C4</accession>
<dbReference type="InterPro" id="IPR019734">
    <property type="entry name" value="TPR_rpt"/>
</dbReference>
<dbReference type="Proteomes" id="UP000238762">
    <property type="component" value="Unassembled WGS sequence"/>
</dbReference>
<dbReference type="GO" id="GO:0009279">
    <property type="term" value="C:cell outer membrane"/>
    <property type="evidence" value="ECO:0007669"/>
    <property type="project" value="TreeGrafter"/>
</dbReference>
<dbReference type="RefSeq" id="WP_106289206.1">
    <property type="nucleotide sequence ID" value="NZ_CAWNTC010000074.1"/>
</dbReference>
<dbReference type="PANTHER" id="PTHR44858:SF1">
    <property type="entry name" value="UDP-N-ACETYLGLUCOSAMINE--PEPTIDE N-ACETYLGLUCOSAMINYLTRANSFERASE SPINDLY-RELATED"/>
    <property type="match status" value="1"/>
</dbReference>
<evidence type="ECO:0000256" key="2">
    <source>
        <dbReference type="ARBA" id="ARBA00022803"/>
    </source>
</evidence>
<dbReference type="EMBL" id="PVWJ01000064">
    <property type="protein sequence ID" value="PSB02328.1"/>
    <property type="molecule type" value="Genomic_DNA"/>
</dbReference>
<protein>
    <submittedName>
        <fullName evidence="5">Uncharacterized protein</fullName>
    </submittedName>
</protein>
<dbReference type="InterPro" id="IPR050498">
    <property type="entry name" value="Ycf3"/>
</dbReference>
<dbReference type="Pfam" id="PF13371">
    <property type="entry name" value="TPR_9"/>
    <property type="match status" value="1"/>
</dbReference>
<dbReference type="InterPro" id="IPR011990">
    <property type="entry name" value="TPR-like_helical_dom_sf"/>
</dbReference>
<dbReference type="SMART" id="SM00028">
    <property type="entry name" value="TPR"/>
    <property type="match status" value="2"/>
</dbReference>
<feature type="repeat" description="TPR" evidence="3">
    <location>
        <begin position="34"/>
        <end position="67"/>
    </location>
</feature>
<dbReference type="OrthoDB" id="9780888at2"/>
<evidence type="ECO:0000256" key="3">
    <source>
        <dbReference type="PROSITE-ProRule" id="PRU00339"/>
    </source>
</evidence>
<evidence type="ECO:0000313" key="5">
    <source>
        <dbReference type="EMBL" id="PSB02328.1"/>
    </source>
</evidence>
<evidence type="ECO:0000313" key="6">
    <source>
        <dbReference type="Proteomes" id="UP000238762"/>
    </source>
</evidence>
<organism evidence="5 6">
    <name type="scientific">Merismopedia glauca CCAP 1448/3</name>
    <dbReference type="NCBI Taxonomy" id="1296344"/>
    <lineage>
        <taxon>Bacteria</taxon>
        <taxon>Bacillati</taxon>
        <taxon>Cyanobacteriota</taxon>
        <taxon>Cyanophyceae</taxon>
        <taxon>Synechococcales</taxon>
        <taxon>Merismopediaceae</taxon>
        <taxon>Merismopedia</taxon>
    </lineage>
</organism>
<gene>
    <name evidence="5" type="ORF">C7B64_13625</name>
</gene>
<dbReference type="PROSITE" id="PS50005">
    <property type="entry name" value="TPR"/>
    <property type="match status" value="2"/>
</dbReference>
<evidence type="ECO:0000256" key="4">
    <source>
        <dbReference type="SAM" id="MobiDB-lite"/>
    </source>
</evidence>
<keyword evidence="2 3" id="KW-0802">TPR repeat</keyword>
<name>A0A2T1C2C4_9CYAN</name>
<dbReference type="SUPFAM" id="SSF48452">
    <property type="entry name" value="TPR-like"/>
    <property type="match status" value="1"/>
</dbReference>
<evidence type="ECO:0000256" key="1">
    <source>
        <dbReference type="ARBA" id="ARBA00022737"/>
    </source>
</evidence>
<keyword evidence="6" id="KW-1185">Reference proteome</keyword>
<dbReference type="PANTHER" id="PTHR44858">
    <property type="entry name" value="TETRATRICOPEPTIDE REPEAT PROTEIN 6"/>
    <property type="match status" value="1"/>
</dbReference>
<dbReference type="Gene3D" id="1.25.40.10">
    <property type="entry name" value="Tetratricopeptide repeat domain"/>
    <property type="match status" value="1"/>
</dbReference>
<proteinExistence type="predicted"/>
<dbReference type="AlphaFoldDB" id="A0A2T1C2C4"/>
<comment type="caution">
    <text evidence="5">The sequence shown here is derived from an EMBL/GenBank/DDBJ whole genome shotgun (WGS) entry which is preliminary data.</text>
</comment>
<sequence length="122" mass="14197">MKPSSLKIETDIPPNLTASQANDISLSLDPPDYFYTYYYRGILRQDLKQYREALADLDRVIQLQPDYAEAYNNRGLVRYQLKDYRGAIKDLQTAAELFEQQGNPEAYQFVQQTLRELPSSPR</sequence>
<keyword evidence="1" id="KW-0677">Repeat</keyword>